<dbReference type="Proteomes" id="UP000245014">
    <property type="component" value="Unassembled WGS sequence"/>
</dbReference>
<feature type="region of interest" description="Disordered" evidence="2">
    <location>
        <begin position="117"/>
        <end position="153"/>
    </location>
</feature>
<sequence>MTNTETISKLNSALNRLMDAYQELQKENEELKVNLEAANSELVSVKDENSSLLLKVNELKSNTEDDKETISTMLGQIENILSRGSKTASDTKIDNKDIIEDDKDIVSQVEEFLEDKLDESNHNSNSSENNNLLSFTPEQKEEPKKDSNKLDLNDERLSSLLGIMQ</sequence>
<evidence type="ECO:0000256" key="1">
    <source>
        <dbReference type="SAM" id="Coils"/>
    </source>
</evidence>
<feature type="compositionally biased region" description="Low complexity" evidence="2">
    <location>
        <begin position="122"/>
        <end position="134"/>
    </location>
</feature>
<dbReference type="EMBL" id="QEYI01000003">
    <property type="protein sequence ID" value="PWE21538.1"/>
    <property type="molecule type" value="Genomic_DNA"/>
</dbReference>
<reference evidence="3 4" key="1">
    <citation type="submission" date="2018-05" db="EMBL/GenBank/DDBJ databases">
        <title>Antimicrobial susceptibility testing and genomic analysis of Arcobacter skirrowii strains and one Arcobacter butzleri isolated from German poultry farms.</title>
        <authorList>
            <person name="Haenel I."/>
            <person name="Hotzel H."/>
            <person name="Tomaso H."/>
            <person name="Busch A."/>
        </authorList>
    </citation>
    <scope>NUCLEOTIDE SEQUENCE [LARGE SCALE GENOMIC DNA]</scope>
    <source>
        <strain evidence="4">v</strain>
    </source>
</reference>
<dbReference type="STRING" id="28200.GCA_001572935_00195"/>
<comment type="caution">
    <text evidence="3">The sequence shown here is derived from an EMBL/GenBank/DDBJ whole genome shotgun (WGS) entry which is preliminary data.</text>
</comment>
<feature type="coiled-coil region" evidence="1">
    <location>
        <begin position="7"/>
        <end position="55"/>
    </location>
</feature>
<evidence type="ECO:0000313" key="4">
    <source>
        <dbReference type="Proteomes" id="UP000245014"/>
    </source>
</evidence>
<evidence type="ECO:0000256" key="2">
    <source>
        <dbReference type="SAM" id="MobiDB-lite"/>
    </source>
</evidence>
<accession>A0A2U2C0J3</accession>
<gene>
    <name evidence="3" type="ORF">DF188_04800</name>
</gene>
<keyword evidence="1" id="KW-0175">Coiled coil</keyword>
<dbReference type="AlphaFoldDB" id="A0A2U2C0J3"/>
<protein>
    <submittedName>
        <fullName evidence="3">Uncharacterized protein</fullName>
    </submittedName>
</protein>
<name>A0A2U2C0J3_9BACT</name>
<proteinExistence type="predicted"/>
<dbReference type="RefSeq" id="WP_109158291.1">
    <property type="nucleotide sequence ID" value="NZ_QEYI01000003.1"/>
</dbReference>
<feature type="compositionally biased region" description="Basic and acidic residues" evidence="2">
    <location>
        <begin position="138"/>
        <end position="153"/>
    </location>
</feature>
<evidence type="ECO:0000313" key="3">
    <source>
        <dbReference type="EMBL" id="PWE21538.1"/>
    </source>
</evidence>
<organism evidence="3 4">
    <name type="scientific">Aliarcobacter skirrowii</name>
    <dbReference type="NCBI Taxonomy" id="28200"/>
    <lineage>
        <taxon>Bacteria</taxon>
        <taxon>Pseudomonadati</taxon>
        <taxon>Campylobacterota</taxon>
        <taxon>Epsilonproteobacteria</taxon>
        <taxon>Campylobacterales</taxon>
        <taxon>Arcobacteraceae</taxon>
        <taxon>Aliarcobacter</taxon>
    </lineage>
</organism>
<dbReference type="Gene3D" id="1.20.5.340">
    <property type="match status" value="1"/>
</dbReference>